<feature type="transmembrane region" description="Helical" evidence="2">
    <location>
        <begin position="51"/>
        <end position="71"/>
    </location>
</feature>
<evidence type="ECO:0000313" key="4">
    <source>
        <dbReference type="Proteomes" id="UP000827549"/>
    </source>
</evidence>
<feature type="compositionally biased region" description="Basic residues" evidence="1">
    <location>
        <begin position="401"/>
        <end position="412"/>
    </location>
</feature>
<organism evidence="3 4">
    <name type="scientific">Vanrija pseudolonga</name>
    <dbReference type="NCBI Taxonomy" id="143232"/>
    <lineage>
        <taxon>Eukaryota</taxon>
        <taxon>Fungi</taxon>
        <taxon>Dikarya</taxon>
        <taxon>Basidiomycota</taxon>
        <taxon>Agaricomycotina</taxon>
        <taxon>Tremellomycetes</taxon>
        <taxon>Trichosporonales</taxon>
        <taxon>Trichosporonaceae</taxon>
        <taxon>Vanrija</taxon>
    </lineage>
</organism>
<reference evidence="3" key="1">
    <citation type="submission" date="2023-10" db="EMBL/GenBank/DDBJ databases">
        <authorList>
            <person name="Noh H."/>
        </authorList>
    </citation>
    <scope>NUCLEOTIDE SEQUENCE</scope>
    <source>
        <strain evidence="3">DUCC4014</strain>
    </source>
</reference>
<accession>A0AAF0Y6X9</accession>
<gene>
    <name evidence="3" type="ORF">LOC62_02G002893</name>
</gene>
<protein>
    <submittedName>
        <fullName evidence="3">Uncharacterized protein</fullName>
    </submittedName>
</protein>
<feature type="compositionally biased region" description="Basic and acidic residues" evidence="1">
    <location>
        <begin position="311"/>
        <end position="321"/>
    </location>
</feature>
<keyword evidence="2" id="KW-0812">Transmembrane</keyword>
<feature type="region of interest" description="Disordered" evidence="1">
    <location>
        <begin position="221"/>
        <end position="246"/>
    </location>
</feature>
<dbReference type="Proteomes" id="UP000827549">
    <property type="component" value="Chromosome 2"/>
</dbReference>
<keyword evidence="2" id="KW-0472">Membrane</keyword>
<name>A0AAF0Y6X9_9TREE</name>
<dbReference type="GeneID" id="87806140"/>
<keyword evidence="4" id="KW-1185">Reference proteome</keyword>
<keyword evidence="2" id="KW-1133">Transmembrane helix</keyword>
<dbReference type="AlphaFoldDB" id="A0AAF0Y6X9"/>
<dbReference type="RefSeq" id="XP_062625401.1">
    <property type="nucleotide sequence ID" value="XM_062769417.1"/>
</dbReference>
<evidence type="ECO:0000256" key="2">
    <source>
        <dbReference type="SAM" id="Phobius"/>
    </source>
</evidence>
<feature type="compositionally biased region" description="Acidic residues" evidence="1">
    <location>
        <begin position="291"/>
        <end position="302"/>
    </location>
</feature>
<evidence type="ECO:0000313" key="3">
    <source>
        <dbReference type="EMBL" id="WOO79369.1"/>
    </source>
</evidence>
<sequence length="419" mass="44367">MTRPPKPLGERIAVGILTALCVLMDIVTGGLAASRAHTARASSSALGTNTVLALASFLGLWIPAVGVLALVRRSGVVSALTILAVAVYGCFLFALSVGAHYGGQGAFLAGCGKHRKDCDSLVEIDGIWIVPAALLVLMCNALFAAYLSLTRRTALRLRHKVAHPRRVDPVAASNQLAAARAALGITKTPEQAVLETKDTGYADRKERDAEADAIAAEADTSMSTLPSYGSPSPRGPPAYIRSSQLPSYDTDVEKGLVDFKSKLSTELDVAAKMSLDSVYGGVDIVAHEHENNDDDGEWEGVDEAGGAGSSDESRSLYHDAKSSLAHGSEYHDAQDEPPLPRLSLKRLSNLSKRSAGSRKSAGSKSTKSSKSVRWRPASILPPLPLPSPSKRHTAGSEAYARRSKRKSARPRPRVSGVPF</sequence>
<evidence type="ECO:0000256" key="1">
    <source>
        <dbReference type="SAM" id="MobiDB-lite"/>
    </source>
</evidence>
<dbReference type="EMBL" id="CP086715">
    <property type="protein sequence ID" value="WOO79369.1"/>
    <property type="molecule type" value="Genomic_DNA"/>
</dbReference>
<feature type="compositionally biased region" description="Low complexity" evidence="1">
    <location>
        <begin position="341"/>
        <end position="378"/>
    </location>
</feature>
<feature type="region of interest" description="Disordered" evidence="1">
    <location>
        <begin position="289"/>
        <end position="419"/>
    </location>
</feature>
<feature type="transmembrane region" description="Helical" evidence="2">
    <location>
        <begin position="78"/>
        <end position="99"/>
    </location>
</feature>
<proteinExistence type="predicted"/>
<feature type="transmembrane region" description="Helical" evidence="2">
    <location>
        <begin position="127"/>
        <end position="149"/>
    </location>
</feature>